<keyword evidence="2" id="KW-1185">Reference proteome</keyword>
<reference evidence="2" key="2">
    <citation type="journal article" date="2019" name="Mol. Plant Microbe Interact.">
        <title>Genome sequence resources for four phytopathogenic fungi from the Colletotrichum orbiculare species complex.</title>
        <authorList>
            <person name="Gan P."/>
            <person name="Tsushima A."/>
            <person name="Narusaka M."/>
            <person name="Narusaka Y."/>
            <person name="Takano Y."/>
            <person name="Kubo Y."/>
            <person name="Shirasu K."/>
        </authorList>
    </citation>
    <scope>GENOME REANNOTATION</scope>
    <source>
        <strain evidence="2">104-T / ATCC 96160 / CBS 514.97 / LARS 414 / MAFF 240422</strain>
    </source>
</reference>
<evidence type="ECO:0000313" key="1">
    <source>
        <dbReference type="EMBL" id="TDZ22321.1"/>
    </source>
</evidence>
<gene>
    <name evidence="1" type="ORF">Cob_v005119</name>
</gene>
<dbReference type="Proteomes" id="UP000014480">
    <property type="component" value="Unassembled WGS sequence"/>
</dbReference>
<organism evidence="1 2">
    <name type="scientific">Colletotrichum orbiculare (strain 104-T / ATCC 96160 / CBS 514.97 / LARS 414 / MAFF 240422)</name>
    <name type="common">Cucumber anthracnose fungus</name>
    <name type="synonym">Colletotrichum lagenarium</name>
    <dbReference type="NCBI Taxonomy" id="1213857"/>
    <lineage>
        <taxon>Eukaryota</taxon>
        <taxon>Fungi</taxon>
        <taxon>Dikarya</taxon>
        <taxon>Ascomycota</taxon>
        <taxon>Pezizomycotina</taxon>
        <taxon>Sordariomycetes</taxon>
        <taxon>Hypocreomycetidae</taxon>
        <taxon>Glomerellales</taxon>
        <taxon>Glomerellaceae</taxon>
        <taxon>Colletotrichum</taxon>
        <taxon>Colletotrichum orbiculare species complex</taxon>
    </lineage>
</organism>
<proteinExistence type="predicted"/>
<reference evidence="2" key="1">
    <citation type="journal article" date="2013" name="New Phytol.">
        <title>Comparative genomic and transcriptomic analyses reveal the hemibiotrophic stage shift of Colletotrichum fungi.</title>
        <authorList>
            <person name="Gan P."/>
            <person name="Ikeda K."/>
            <person name="Irieda H."/>
            <person name="Narusaka M."/>
            <person name="O'Connell R.J."/>
            <person name="Narusaka Y."/>
            <person name="Takano Y."/>
            <person name="Kubo Y."/>
            <person name="Shirasu K."/>
        </authorList>
    </citation>
    <scope>NUCLEOTIDE SEQUENCE [LARGE SCALE GENOMIC DNA]</scope>
    <source>
        <strain evidence="2">104-T / ATCC 96160 / CBS 514.97 / LARS 414 / MAFF 240422</strain>
    </source>
</reference>
<evidence type="ECO:0000313" key="2">
    <source>
        <dbReference type="Proteomes" id="UP000014480"/>
    </source>
</evidence>
<name>A0A484FX75_COLOR</name>
<dbReference type="EMBL" id="AMCV02000011">
    <property type="protein sequence ID" value="TDZ22321.1"/>
    <property type="molecule type" value="Genomic_DNA"/>
</dbReference>
<comment type="caution">
    <text evidence="1">The sequence shown here is derived from an EMBL/GenBank/DDBJ whole genome shotgun (WGS) entry which is preliminary data.</text>
</comment>
<accession>A0A484FX75</accession>
<sequence length="78" mass="8452">MALGLPFLLRNRTAVSALVRQAHTNDGILRLLSLRTPGFVLPRPQKIQGGKASRDAPRQLWPPLSSALAGVPIPTGYR</sequence>
<dbReference type="AlphaFoldDB" id="A0A484FX75"/>
<protein>
    <submittedName>
        <fullName evidence="1">Uncharacterized protein</fullName>
    </submittedName>
</protein>